<dbReference type="AlphaFoldDB" id="A0AAI8YLM6"/>
<evidence type="ECO:0000313" key="3">
    <source>
        <dbReference type="Proteomes" id="UP001295740"/>
    </source>
</evidence>
<feature type="region of interest" description="Disordered" evidence="1">
    <location>
        <begin position="1"/>
        <end position="23"/>
    </location>
</feature>
<protein>
    <submittedName>
        <fullName evidence="2">Uu.00g143430.m01.CDS01</fullName>
    </submittedName>
</protein>
<organism evidence="2 3">
    <name type="scientific">Anthostomella pinea</name>
    <dbReference type="NCBI Taxonomy" id="933095"/>
    <lineage>
        <taxon>Eukaryota</taxon>
        <taxon>Fungi</taxon>
        <taxon>Dikarya</taxon>
        <taxon>Ascomycota</taxon>
        <taxon>Pezizomycotina</taxon>
        <taxon>Sordariomycetes</taxon>
        <taxon>Xylariomycetidae</taxon>
        <taxon>Xylariales</taxon>
        <taxon>Xylariaceae</taxon>
        <taxon>Anthostomella</taxon>
    </lineage>
</organism>
<proteinExistence type="predicted"/>
<gene>
    <name evidence="2" type="ORF">KHLLAP_LOCUS9785</name>
</gene>
<dbReference type="Proteomes" id="UP001295740">
    <property type="component" value="Unassembled WGS sequence"/>
</dbReference>
<accession>A0AAI8YLM6</accession>
<evidence type="ECO:0000256" key="1">
    <source>
        <dbReference type="SAM" id="MobiDB-lite"/>
    </source>
</evidence>
<name>A0AAI8YLM6_9PEZI</name>
<sequence length="86" mass="9276">MPPDNLSKKADSLDAMPSIAEQPPDMVEIRPAGSMGNGLFATQDIPRGTRIIAEAYIVSIPSSFGFGKYHDCLTSALYDNTCRKPS</sequence>
<feature type="compositionally biased region" description="Basic and acidic residues" evidence="1">
    <location>
        <begin position="1"/>
        <end position="12"/>
    </location>
</feature>
<evidence type="ECO:0000313" key="2">
    <source>
        <dbReference type="EMBL" id="CAJ2509317.1"/>
    </source>
</evidence>
<dbReference type="SUPFAM" id="SSF82199">
    <property type="entry name" value="SET domain"/>
    <property type="match status" value="1"/>
</dbReference>
<keyword evidence="3" id="KW-1185">Reference proteome</keyword>
<comment type="caution">
    <text evidence="2">The sequence shown here is derived from an EMBL/GenBank/DDBJ whole genome shotgun (WGS) entry which is preliminary data.</text>
</comment>
<reference evidence="2" key="1">
    <citation type="submission" date="2023-10" db="EMBL/GenBank/DDBJ databases">
        <authorList>
            <person name="Hackl T."/>
        </authorList>
    </citation>
    <scope>NUCLEOTIDE SEQUENCE</scope>
</reference>
<dbReference type="EMBL" id="CAUWAG010000012">
    <property type="protein sequence ID" value="CAJ2509317.1"/>
    <property type="molecule type" value="Genomic_DNA"/>
</dbReference>
<dbReference type="InterPro" id="IPR046341">
    <property type="entry name" value="SET_dom_sf"/>
</dbReference>